<organism evidence="3 4">
    <name type="scientific">Lolium multiflorum</name>
    <name type="common">Italian ryegrass</name>
    <name type="synonym">Lolium perenne subsp. multiflorum</name>
    <dbReference type="NCBI Taxonomy" id="4521"/>
    <lineage>
        <taxon>Eukaryota</taxon>
        <taxon>Viridiplantae</taxon>
        <taxon>Streptophyta</taxon>
        <taxon>Embryophyta</taxon>
        <taxon>Tracheophyta</taxon>
        <taxon>Spermatophyta</taxon>
        <taxon>Magnoliopsida</taxon>
        <taxon>Liliopsida</taxon>
        <taxon>Poales</taxon>
        <taxon>Poaceae</taxon>
        <taxon>BOP clade</taxon>
        <taxon>Pooideae</taxon>
        <taxon>Poodae</taxon>
        <taxon>Poeae</taxon>
        <taxon>Poeae Chloroplast Group 2 (Poeae type)</taxon>
        <taxon>Loliodinae</taxon>
        <taxon>Loliinae</taxon>
        <taxon>Lolium</taxon>
    </lineage>
</organism>
<keyword evidence="4" id="KW-1185">Reference proteome</keyword>
<dbReference type="PANTHER" id="PTHR31286">
    <property type="entry name" value="GLYCINE-RICH CELL WALL STRUCTURAL PROTEIN 1.8-LIKE"/>
    <property type="match status" value="1"/>
</dbReference>
<feature type="region of interest" description="Disordered" evidence="1">
    <location>
        <begin position="88"/>
        <end position="209"/>
    </location>
</feature>
<dbReference type="InterPro" id="IPR040256">
    <property type="entry name" value="At4g02000-like"/>
</dbReference>
<evidence type="ECO:0000313" key="3">
    <source>
        <dbReference type="EMBL" id="KAK1698541.1"/>
    </source>
</evidence>
<evidence type="ECO:0000259" key="2">
    <source>
        <dbReference type="Pfam" id="PF14392"/>
    </source>
</evidence>
<protein>
    <recommendedName>
        <fullName evidence="2">Zinc knuckle CX2CX4HX4C domain-containing protein</fullName>
    </recommendedName>
</protein>
<feature type="compositionally biased region" description="Gly residues" evidence="1">
    <location>
        <begin position="237"/>
        <end position="250"/>
    </location>
</feature>
<dbReference type="Pfam" id="PF14392">
    <property type="entry name" value="zf-CCHC_4"/>
    <property type="match status" value="1"/>
</dbReference>
<feature type="region of interest" description="Disordered" evidence="1">
    <location>
        <begin position="237"/>
        <end position="257"/>
    </location>
</feature>
<name>A0AAD8U280_LOLMU</name>
<dbReference type="AlphaFoldDB" id="A0AAD8U280"/>
<dbReference type="InterPro" id="IPR025836">
    <property type="entry name" value="Zn_knuckle_CX2CX4HX4C"/>
</dbReference>
<proteinExistence type="predicted"/>
<reference evidence="3" key="1">
    <citation type="submission" date="2023-07" db="EMBL/GenBank/DDBJ databases">
        <title>A chromosome-level genome assembly of Lolium multiflorum.</title>
        <authorList>
            <person name="Chen Y."/>
            <person name="Copetti D."/>
            <person name="Kolliker R."/>
            <person name="Studer B."/>
        </authorList>
    </citation>
    <scope>NUCLEOTIDE SEQUENCE</scope>
    <source>
        <strain evidence="3">02402/16</strain>
        <tissue evidence="3">Leaf</tissue>
    </source>
</reference>
<feature type="compositionally biased region" description="Polar residues" evidence="1">
    <location>
        <begin position="147"/>
        <end position="160"/>
    </location>
</feature>
<sequence length="281" mass="30290">MFTTGQAAGLVGTVDKVDVDEYGEAAGNFLRARVAIPVEKPLKRFITIERRKIDEVYDIQYEKLPFFCFSCGVMGHSKIECLAPNDREQQGKRGYNNSIRAPEEKRKKMQSFSQAAAASDWSGSSARNDSRANSRGQSSEDGGRPPGSNNRVEQEVTSPLKNKESGPVGTTLQTTARALFPYREKASTGSGRKRKTTKHTGPVKQKAGTTVPGVKVLEVAYVAPVLALMGTYIAPRGDGGTLSAPGGGSSSEGIKKQKMEAFSFKSSPMEAANVVQPRPIQ</sequence>
<gene>
    <name evidence="3" type="ORF">QYE76_015238</name>
</gene>
<feature type="domain" description="Zinc knuckle CX2CX4HX4C" evidence="2">
    <location>
        <begin position="60"/>
        <end position="82"/>
    </location>
</feature>
<dbReference type="EMBL" id="JAUUTY010000001">
    <property type="protein sequence ID" value="KAK1698541.1"/>
    <property type="molecule type" value="Genomic_DNA"/>
</dbReference>
<evidence type="ECO:0000313" key="4">
    <source>
        <dbReference type="Proteomes" id="UP001231189"/>
    </source>
</evidence>
<feature type="compositionally biased region" description="Low complexity" evidence="1">
    <location>
        <begin position="113"/>
        <end position="136"/>
    </location>
</feature>
<dbReference type="Proteomes" id="UP001231189">
    <property type="component" value="Unassembled WGS sequence"/>
</dbReference>
<accession>A0AAD8U280</accession>
<evidence type="ECO:0000256" key="1">
    <source>
        <dbReference type="SAM" id="MobiDB-lite"/>
    </source>
</evidence>
<comment type="caution">
    <text evidence="3">The sequence shown here is derived from an EMBL/GenBank/DDBJ whole genome shotgun (WGS) entry which is preliminary data.</text>
</comment>
<dbReference type="PANTHER" id="PTHR31286:SF166">
    <property type="entry name" value="OS01G0177800 PROTEIN"/>
    <property type="match status" value="1"/>
</dbReference>